<accession>A0ACB0EWH0</accession>
<gene>
    <name evidence="1" type="ORF">MRATA1EN3_LOCUS16263</name>
</gene>
<dbReference type="Proteomes" id="UP001162501">
    <property type="component" value="Chromosome 28"/>
</dbReference>
<protein>
    <submittedName>
        <fullName evidence="1">Uncharacterized protein</fullName>
    </submittedName>
</protein>
<name>A0ACB0EWH0_RANTA</name>
<dbReference type="EMBL" id="OX596112">
    <property type="protein sequence ID" value="CAI9705050.1"/>
    <property type="molecule type" value="Genomic_DNA"/>
</dbReference>
<proteinExistence type="predicted"/>
<evidence type="ECO:0000313" key="2">
    <source>
        <dbReference type="Proteomes" id="UP001162501"/>
    </source>
</evidence>
<sequence length="169" mass="18059">MLFPLTNGRGRHRRRDPSHSTTDAAHYAPRGGAKPQDVRFSAVWGAEESFSAWTPERRSARSPPFFAVAHSSAAAARRCHGDLMQAVGREAPGDVCDARSSSLAASQFLPILEESRSPSADARALAPFKGNRRSGGSARARELPPPPSHKPRGLGPGSLRGRAPHPPQS</sequence>
<organism evidence="1 2">
    <name type="scientific">Rangifer tarandus platyrhynchus</name>
    <name type="common">Svalbard reindeer</name>
    <dbReference type="NCBI Taxonomy" id="3082113"/>
    <lineage>
        <taxon>Eukaryota</taxon>
        <taxon>Metazoa</taxon>
        <taxon>Chordata</taxon>
        <taxon>Craniata</taxon>
        <taxon>Vertebrata</taxon>
        <taxon>Euteleostomi</taxon>
        <taxon>Mammalia</taxon>
        <taxon>Eutheria</taxon>
        <taxon>Laurasiatheria</taxon>
        <taxon>Artiodactyla</taxon>
        <taxon>Ruminantia</taxon>
        <taxon>Pecora</taxon>
        <taxon>Cervidae</taxon>
        <taxon>Odocoileinae</taxon>
        <taxon>Rangifer</taxon>
    </lineage>
</organism>
<evidence type="ECO:0000313" key="1">
    <source>
        <dbReference type="EMBL" id="CAI9705050.1"/>
    </source>
</evidence>
<reference evidence="1" key="1">
    <citation type="submission" date="2023-05" db="EMBL/GenBank/DDBJ databases">
        <authorList>
            <consortium name="ELIXIR-Norway"/>
        </authorList>
    </citation>
    <scope>NUCLEOTIDE SEQUENCE</scope>
</reference>